<dbReference type="InParanoid" id="A0A1Y2D906"/>
<comment type="caution">
    <text evidence="3">The sequence shown here is derived from an EMBL/GenBank/DDBJ whole genome shotgun (WGS) entry which is preliminary data.</text>
</comment>
<dbReference type="Proteomes" id="UP000193689">
    <property type="component" value="Unassembled WGS sequence"/>
</dbReference>
<reference evidence="3 4" key="1">
    <citation type="submission" date="2016-07" db="EMBL/GenBank/DDBJ databases">
        <title>Pervasive Adenine N6-methylation of Active Genes in Fungi.</title>
        <authorList>
            <consortium name="DOE Joint Genome Institute"/>
            <person name="Mondo S.J."/>
            <person name="Dannebaum R.O."/>
            <person name="Kuo R.C."/>
            <person name="Labutti K."/>
            <person name="Haridas S."/>
            <person name="Kuo A."/>
            <person name="Salamov A."/>
            <person name="Ahrendt S.R."/>
            <person name="Lipzen A."/>
            <person name="Sullivan W."/>
            <person name="Andreopoulos W.B."/>
            <person name="Clum A."/>
            <person name="Lindquist E."/>
            <person name="Daum C."/>
            <person name="Ramamoorthy G.K."/>
            <person name="Gryganskyi A."/>
            <person name="Culley D."/>
            <person name="Magnuson J.K."/>
            <person name="James T.Y."/>
            <person name="O'Malley M.A."/>
            <person name="Stajich J.E."/>
            <person name="Spatafora J.W."/>
            <person name="Visel A."/>
            <person name="Grigoriev I.V."/>
        </authorList>
    </citation>
    <scope>NUCLEOTIDE SEQUENCE [LARGE SCALE GENOMIC DNA]</scope>
    <source>
        <strain evidence="3 4">CBS 129021</strain>
    </source>
</reference>
<dbReference type="STRING" id="1141098.A0A1Y2D906"/>
<name>A0A1Y2D906_9PEZI</name>
<gene>
    <name evidence="3" type="ORF">BCR38DRAFT_491272</name>
</gene>
<evidence type="ECO:0000256" key="2">
    <source>
        <dbReference type="SAM" id="SignalP"/>
    </source>
</evidence>
<dbReference type="AlphaFoldDB" id="A0A1Y2D906"/>
<proteinExistence type="predicted"/>
<feature type="signal peptide" evidence="2">
    <location>
        <begin position="1"/>
        <end position="21"/>
    </location>
</feature>
<feature type="region of interest" description="Disordered" evidence="1">
    <location>
        <begin position="269"/>
        <end position="292"/>
    </location>
</feature>
<evidence type="ECO:0000313" key="4">
    <source>
        <dbReference type="Proteomes" id="UP000193689"/>
    </source>
</evidence>
<feature type="chain" id="PRO_5012372699" evidence="2">
    <location>
        <begin position="22"/>
        <end position="310"/>
    </location>
</feature>
<dbReference type="GeneID" id="63780852"/>
<evidence type="ECO:0000256" key="1">
    <source>
        <dbReference type="SAM" id="MobiDB-lite"/>
    </source>
</evidence>
<organism evidence="3 4">
    <name type="scientific">Pseudomassariella vexata</name>
    <dbReference type="NCBI Taxonomy" id="1141098"/>
    <lineage>
        <taxon>Eukaryota</taxon>
        <taxon>Fungi</taxon>
        <taxon>Dikarya</taxon>
        <taxon>Ascomycota</taxon>
        <taxon>Pezizomycotina</taxon>
        <taxon>Sordariomycetes</taxon>
        <taxon>Xylariomycetidae</taxon>
        <taxon>Amphisphaeriales</taxon>
        <taxon>Pseudomassariaceae</taxon>
        <taxon>Pseudomassariella</taxon>
    </lineage>
</organism>
<sequence length="310" mass="33892">MASSFLKHSIAAVALAHAVSSSDFRPGENSPAPYDIPFDTWKTYMDFPDITNNIDMTGPKLSNSTSLGTQKWNLSILISDDVPLRDSPVEPDKAQKVFTGTKIGIAPPSGGQNVPDDTQWNACALIIRPGFKTSSEMTKQIGSDGWKHCQFVSEECKTALKRVTLDAYRLINSRTDPCAIGNWALPSSCNDYFTWYSYTQLVVNQSTLVNGGHVLAYGDDPHNPTNQAFLSAARDKVWPVILTWRQATLDKDKNTVKHQYVQSTLECISGSSSRGSRTDRTDRTSPNSAPGKVRSLSMLAVTVATGLALI</sequence>
<accession>A0A1Y2D906</accession>
<dbReference type="RefSeq" id="XP_040709493.1">
    <property type="nucleotide sequence ID" value="XM_040864640.1"/>
</dbReference>
<dbReference type="EMBL" id="MCFJ01000029">
    <property type="protein sequence ID" value="ORY55125.1"/>
    <property type="molecule type" value="Genomic_DNA"/>
</dbReference>
<protein>
    <submittedName>
        <fullName evidence="3">Uncharacterized protein</fullName>
    </submittedName>
</protein>
<keyword evidence="4" id="KW-1185">Reference proteome</keyword>
<keyword evidence="2" id="KW-0732">Signal</keyword>
<evidence type="ECO:0000313" key="3">
    <source>
        <dbReference type="EMBL" id="ORY55125.1"/>
    </source>
</evidence>